<keyword evidence="2" id="KW-1185">Reference proteome</keyword>
<reference evidence="1 2" key="1">
    <citation type="submission" date="2016-10" db="EMBL/GenBank/DDBJ databases">
        <authorList>
            <person name="de Groot N.N."/>
        </authorList>
    </citation>
    <scope>NUCLEOTIDE SEQUENCE [LARGE SCALE GENOMIC DNA]</scope>
    <source>
        <strain evidence="1 2">DSM 19033</strain>
    </source>
</reference>
<sequence length="146" mass="16517">MVKFDGIDISEVEKFYYRYFNEDNEFFEDAESIFALIEYLSIHGIKAIKKDRPEAGAFALPPKSMEDECEAFYVGNNLRLYYVQIAPSIVLLLGGGIAHDSDSGRPPIQLQEAQMFVKKVKEGLNVSYTISGNKLVSTDSEEIIIY</sequence>
<dbReference type="AlphaFoldDB" id="A0A1H4H7J6"/>
<dbReference type="EMBL" id="FNRA01000013">
    <property type="protein sequence ID" value="SEB17042.1"/>
    <property type="molecule type" value="Genomic_DNA"/>
</dbReference>
<name>A0A1H4H7J6_9SPHI</name>
<accession>A0A1H4H7J6</accession>
<evidence type="ECO:0000313" key="1">
    <source>
        <dbReference type="EMBL" id="SEB17042.1"/>
    </source>
</evidence>
<dbReference type="Proteomes" id="UP000198850">
    <property type="component" value="Unassembled WGS sequence"/>
</dbReference>
<protein>
    <submittedName>
        <fullName evidence="1">Uncharacterized protein</fullName>
    </submittedName>
</protein>
<evidence type="ECO:0000313" key="2">
    <source>
        <dbReference type="Proteomes" id="UP000198850"/>
    </source>
</evidence>
<proteinExistence type="predicted"/>
<dbReference type="STRING" id="425514.SAMN05443550_113133"/>
<organism evidence="1 2">
    <name type="scientific">Pedobacter hartonius</name>
    <dbReference type="NCBI Taxonomy" id="425514"/>
    <lineage>
        <taxon>Bacteria</taxon>
        <taxon>Pseudomonadati</taxon>
        <taxon>Bacteroidota</taxon>
        <taxon>Sphingobacteriia</taxon>
        <taxon>Sphingobacteriales</taxon>
        <taxon>Sphingobacteriaceae</taxon>
        <taxon>Pedobacter</taxon>
    </lineage>
</organism>
<gene>
    <name evidence="1" type="ORF">SAMN05443550_113133</name>
</gene>